<feature type="domain" description="GspL cytoplasmic actin-ATPase-like" evidence="11">
    <location>
        <begin position="28"/>
        <end position="240"/>
    </location>
</feature>
<dbReference type="InterPro" id="IPR007812">
    <property type="entry name" value="T2SS_protein-GspL"/>
</dbReference>
<keyword evidence="4" id="KW-1003">Cell membrane</keyword>
<dbReference type="GO" id="GO:0009276">
    <property type="term" value="C:Gram-negative-bacterium-type cell wall"/>
    <property type="evidence" value="ECO:0007669"/>
    <property type="project" value="InterPro"/>
</dbReference>
<evidence type="ECO:0000313" key="13">
    <source>
        <dbReference type="EMBL" id="TCO76158.1"/>
    </source>
</evidence>
<dbReference type="Gene3D" id="3.30.1360.100">
    <property type="entry name" value="General secretion pathway protein M, EpsM"/>
    <property type="match status" value="1"/>
</dbReference>
<dbReference type="SUPFAM" id="SSF53067">
    <property type="entry name" value="Actin-like ATPase domain"/>
    <property type="match status" value="1"/>
</dbReference>
<name>A0A4R2L0U5_9GAMM</name>
<evidence type="ECO:0000256" key="10">
    <source>
        <dbReference type="PIRNR" id="PIRNR015761"/>
    </source>
</evidence>
<dbReference type="GO" id="GO:0015628">
    <property type="term" value="P:protein secretion by the type II secretion system"/>
    <property type="evidence" value="ECO:0007669"/>
    <property type="project" value="InterPro"/>
</dbReference>
<dbReference type="EMBL" id="SLWX01000005">
    <property type="protein sequence ID" value="TCO76158.1"/>
    <property type="molecule type" value="Genomic_DNA"/>
</dbReference>
<dbReference type="Pfam" id="PF05134">
    <property type="entry name" value="T2SSL"/>
    <property type="match status" value="1"/>
</dbReference>
<keyword evidence="6" id="KW-0812">Transmembrane</keyword>
<dbReference type="GO" id="GO:0005886">
    <property type="term" value="C:plasma membrane"/>
    <property type="evidence" value="ECO:0007669"/>
    <property type="project" value="UniProtKB-SubCell"/>
</dbReference>
<keyword evidence="9" id="KW-0472">Membrane</keyword>
<dbReference type="InterPro" id="IPR025691">
    <property type="entry name" value="GspL_pp_dom"/>
</dbReference>
<dbReference type="CDD" id="cd24017">
    <property type="entry name" value="ASKHA_T2SSL_N"/>
    <property type="match status" value="1"/>
</dbReference>
<comment type="function">
    <text evidence="10">Inner membrane component of the type II secretion system required for the energy-dependent secretion of extracellular factors such as proteases and toxins from the periplasm.</text>
</comment>
<keyword evidence="14" id="KW-1185">Reference proteome</keyword>
<evidence type="ECO:0000256" key="5">
    <source>
        <dbReference type="ARBA" id="ARBA00022519"/>
    </source>
</evidence>
<dbReference type="PIRSF" id="PIRSF015761">
    <property type="entry name" value="Protein_L"/>
    <property type="match status" value="1"/>
</dbReference>
<dbReference type="Proteomes" id="UP000294980">
    <property type="component" value="Unassembled WGS sequence"/>
</dbReference>
<keyword evidence="8" id="KW-1133">Transmembrane helix</keyword>
<dbReference type="Gene3D" id="3.30.420.380">
    <property type="match status" value="1"/>
</dbReference>
<dbReference type="Pfam" id="PF12693">
    <property type="entry name" value="GspL_C"/>
    <property type="match status" value="1"/>
</dbReference>
<evidence type="ECO:0000256" key="8">
    <source>
        <dbReference type="ARBA" id="ARBA00022989"/>
    </source>
</evidence>
<organism evidence="13 14">
    <name type="scientific">Chromatocurvus halotolerans</name>
    <dbReference type="NCBI Taxonomy" id="1132028"/>
    <lineage>
        <taxon>Bacteria</taxon>
        <taxon>Pseudomonadati</taxon>
        <taxon>Pseudomonadota</taxon>
        <taxon>Gammaproteobacteria</taxon>
        <taxon>Cellvibrionales</taxon>
        <taxon>Halieaceae</taxon>
        <taxon>Chromatocurvus</taxon>
    </lineage>
</organism>
<keyword evidence="5" id="KW-0997">Cell inner membrane</keyword>
<reference evidence="13 14" key="1">
    <citation type="submission" date="2019-03" db="EMBL/GenBank/DDBJ databases">
        <title>Genomic Encyclopedia of Type Strains, Phase IV (KMG-IV): sequencing the most valuable type-strain genomes for metagenomic binning, comparative biology and taxonomic classification.</title>
        <authorList>
            <person name="Goeker M."/>
        </authorList>
    </citation>
    <scope>NUCLEOTIDE SEQUENCE [LARGE SCALE GENOMIC DNA]</scope>
    <source>
        <strain evidence="13 14">DSM 23344</strain>
    </source>
</reference>
<comment type="caution">
    <text evidence="13">The sequence shown here is derived from an EMBL/GenBank/DDBJ whole genome shotgun (WGS) entry which is preliminary data.</text>
</comment>
<feature type="domain" description="GspL periplasmic" evidence="12">
    <location>
        <begin position="248"/>
        <end position="398"/>
    </location>
</feature>
<keyword evidence="7 10" id="KW-0653">Protein transport</keyword>
<proteinExistence type="inferred from homology"/>
<evidence type="ECO:0000256" key="7">
    <source>
        <dbReference type="ARBA" id="ARBA00022927"/>
    </source>
</evidence>
<comment type="subcellular location">
    <subcellularLocation>
        <location evidence="1">Cell inner membrane</location>
        <topology evidence="1">Single-pass membrane protein</topology>
    </subcellularLocation>
</comment>
<protein>
    <recommendedName>
        <fullName evidence="10">Type II secretion system protein L</fullName>
        <shortName evidence="10">T2SS protein L</shortName>
    </recommendedName>
</protein>
<accession>A0A4R2L0U5</accession>
<evidence type="ECO:0000313" key="14">
    <source>
        <dbReference type="Proteomes" id="UP000294980"/>
    </source>
</evidence>
<evidence type="ECO:0000256" key="6">
    <source>
        <dbReference type="ARBA" id="ARBA00022692"/>
    </source>
</evidence>
<evidence type="ECO:0000259" key="12">
    <source>
        <dbReference type="Pfam" id="PF12693"/>
    </source>
</evidence>
<dbReference type="InterPro" id="IPR043129">
    <property type="entry name" value="ATPase_NBD"/>
</dbReference>
<evidence type="ECO:0000259" key="11">
    <source>
        <dbReference type="Pfam" id="PF05134"/>
    </source>
</evidence>
<evidence type="ECO:0000256" key="1">
    <source>
        <dbReference type="ARBA" id="ARBA00004377"/>
    </source>
</evidence>
<comment type="similarity">
    <text evidence="2 10">Belongs to the GSP L family.</text>
</comment>
<keyword evidence="3 10" id="KW-0813">Transport</keyword>
<sequence>MNENLNVLRYSGKELRWISAGDDATPRSLADPAVRETLRAALTARRGRVVFAAPGEQVRLLSLRVSPEEKKHLDRALPFLIEEDVAEDIEGVHVAHVMRGPEQVTAMLCSHVCMQRWHEELAGLPRIESWVPEPLLLPWRSGEWCLAFDGDRAVLRTGEASGTAAETALLPALLASLLARDGVPEVIVVYGHDRVAELALLPTDLAGSAQWRSGGFAAALWLYDSSRLPPSLLQGAYAPRLPLERWARQWRWPAAAVAAALLLQLAATWSDYLRLSEDNRLLRAAIEERYREVNPRGALVDPETQLRRQLDALTGSAQATGFTRLLEIVGAAITSQAGTRVASINYNQRGGDMRLGITAPDYGTVERIREALSEAGLEAVLENSSAAGDGVRARLRVGGAS</sequence>
<evidence type="ECO:0000256" key="4">
    <source>
        <dbReference type="ARBA" id="ARBA00022475"/>
    </source>
</evidence>
<dbReference type="AlphaFoldDB" id="A0A4R2L0U5"/>
<dbReference type="InterPro" id="IPR024230">
    <property type="entry name" value="GspL_cyto_dom"/>
</dbReference>
<gene>
    <name evidence="13" type="ORF">EV688_105118</name>
</gene>
<evidence type="ECO:0000256" key="2">
    <source>
        <dbReference type="ARBA" id="ARBA00005318"/>
    </source>
</evidence>
<evidence type="ECO:0000256" key="9">
    <source>
        <dbReference type="ARBA" id="ARBA00023136"/>
    </source>
</evidence>
<dbReference type="GO" id="GO:0015627">
    <property type="term" value="C:type II protein secretion system complex"/>
    <property type="evidence" value="ECO:0007669"/>
    <property type="project" value="InterPro"/>
</dbReference>
<dbReference type="OrthoDB" id="7011844at2"/>
<dbReference type="RefSeq" id="WP_117315522.1">
    <property type="nucleotide sequence ID" value="NZ_QQSW01000003.1"/>
</dbReference>
<dbReference type="NCBIfam" id="TIGR01709">
    <property type="entry name" value="typeII_sec_gspL"/>
    <property type="match status" value="1"/>
</dbReference>
<evidence type="ECO:0000256" key="3">
    <source>
        <dbReference type="ARBA" id="ARBA00022448"/>
    </source>
</evidence>